<comment type="subcellular location">
    <subcellularLocation>
        <location evidence="1">Cell outer membrane</location>
    </subcellularLocation>
</comment>
<feature type="coiled-coil region" evidence="8">
    <location>
        <begin position="144"/>
        <end position="174"/>
    </location>
</feature>
<dbReference type="Proteomes" id="UP000183253">
    <property type="component" value="Unassembled WGS sequence"/>
</dbReference>
<reference evidence="10 11" key="1">
    <citation type="submission" date="2016-10" db="EMBL/GenBank/DDBJ databases">
        <authorList>
            <person name="de Groot N.N."/>
        </authorList>
    </citation>
    <scope>NUCLEOTIDE SEQUENCE [LARGE SCALE GENOMIC DNA]</scope>
    <source>
        <strain evidence="10 11">DSM 25383</strain>
    </source>
</reference>
<keyword evidence="7" id="KW-0998">Cell outer membrane</keyword>
<dbReference type="GO" id="GO:0015288">
    <property type="term" value="F:porin activity"/>
    <property type="evidence" value="ECO:0007669"/>
    <property type="project" value="TreeGrafter"/>
</dbReference>
<keyword evidence="4" id="KW-1134">Transmembrane beta strand</keyword>
<evidence type="ECO:0000256" key="4">
    <source>
        <dbReference type="ARBA" id="ARBA00022452"/>
    </source>
</evidence>
<evidence type="ECO:0000256" key="6">
    <source>
        <dbReference type="ARBA" id="ARBA00023136"/>
    </source>
</evidence>
<keyword evidence="9" id="KW-0732">Signal</keyword>
<dbReference type="GO" id="GO:0015562">
    <property type="term" value="F:efflux transmembrane transporter activity"/>
    <property type="evidence" value="ECO:0007669"/>
    <property type="project" value="InterPro"/>
</dbReference>
<dbReference type="RefSeq" id="WP_010261515.1">
    <property type="nucleotide sequence ID" value="NZ_CAEG01000010.1"/>
</dbReference>
<evidence type="ECO:0000313" key="10">
    <source>
        <dbReference type="EMBL" id="SEA40135.1"/>
    </source>
</evidence>
<dbReference type="EMBL" id="FNRI01000003">
    <property type="protein sequence ID" value="SEA40135.1"/>
    <property type="molecule type" value="Genomic_DNA"/>
</dbReference>
<name>A0A1H4AW98_9BACT</name>
<dbReference type="Pfam" id="PF02321">
    <property type="entry name" value="OEP"/>
    <property type="match status" value="1"/>
</dbReference>
<dbReference type="AlphaFoldDB" id="A0A1H4AW98"/>
<evidence type="ECO:0000256" key="5">
    <source>
        <dbReference type="ARBA" id="ARBA00022692"/>
    </source>
</evidence>
<dbReference type="PANTHER" id="PTHR30026:SF20">
    <property type="entry name" value="OUTER MEMBRANE PROTEIN TOLC"/>
    <property type="match status" value="1"/>
</dbReference>
<dbReference type="PANTHER" id="PTHR30026">
    <property type="entry name" value="OUTER MEMBRANE PROTEIN TOLC"/>
    <property type="match status" value="1"/>
</dbReference>
<dbReference type="Gene3D" id="1.20.1600.10">
    <property type="entry name" value="Outer membrane efflux proteins (OEP)"/>
    <property type="match status" value="1"/>
</dbReference>
<dbReference type="SUPFAM" id="SSF56954">
    <property type="entry name" value="Outer membrane efflux proteins (OEP)"/>
    <property type="match status" value="1"/>
</dbReference>
<protein>
    <submittedName>
        <fullName evidence="10">Outer membrane efflux protein</fullName>
    </submittedName>
</protein>
<gene>
    <name evidence="10" type="ORF">SAMN05444145_103142</name>
</gene>
<feature type="signal peptide" evidence="9">
    <location>
        <begin position="1"/>
        <end position="26"/>
    </location>
</feature>
<comment type="similarity">
    <text evidence="2">Belongs to the outer membrane factor (OMF) (TC 1.B.17) family.</text>
</comment>
<dbReference type="GO" id="GO:0009279">
    <property type="term" value="C:cell outer membrane"/>
    <property type="evidence" value="ECO:0007669"/>
    <property type="project" value="UniProtKB-SubCell"/>
</dbReference>
<dbReference type="GO" id="GO:1990281">
    <property type="term" value="C:efflux pump complex"/>
    <property type="evidence" value="ECO:0007669"/>
    <property type="project" value="TreeGrafter"/>
</dbReference>
<proteinExistence type="inferred from homology"/>
<keyword evidence="3" id="KW-0813">Transport</keyword>
<organism evidence="10 11">
    <name type="scientific">Alistipes timonensis JC136</name>
    <dbReference type="NCBI Taxonomy" id="1033731"/>
    <lineage>
        <taxon>Bacteria</taxon>
        <taxon>Pseudomonadati</taxon>
        <taxon>Bacteroidota</taxon>
        <taxon>Bacteroidia</taxon>
        <taxon>Bacteroidales</taxon>
        <taxon>Rikenellaceae</taxon>
        <taxon>Alistipes</taxon>
    </lineage>
</organism>
<keyword evidence="8" id="KW-0175">Coiled coil</keyword>
<dbReference type="InterPro" id="IPR003423">
    <property type="entry name" value="OMP_efflux"/>
</dbReference>
<evidence type="ECO:0000256" key="3">
    <source>
        <dbReference type="ARBA" id="ARBA00022448"/>
    </source>
</evidence>
<dbReference type="OrthoDB" id="1048244at2"/>
<evidence type="ECO:0000256" key="1">
    <source>
        <dbReference type="ARBA" id="ARBA00004442"/>
    </source>
</evidence>
<evidence type="ECO:0000256" key="2">
    <source>
        <dbReference type="ARBA" id="ARBA00007613"/>
    </source>
</evidence>
<evidence type="ECO:0000256" key="7">
    <source>
        <dbReference type="ARBA" id="ARBA00023237"/>
    </source>
</evidence>
<feature type="chain" id="PRO_5010339935" evidence="9">
    <location>
        <begin position="27"/>
        <end position="269"/>
    </location>
</feature>
<keyword evidence="5" id="KW-0812">Transmembrane</keyword>
<evidence type="ECO:0000313" key="11">
    <source>
        <dbReference type="Proteomes" id="UP000183253"/>
    </source>
</evidence>
<dbReference type="InterPro" id="IPR051906">
    <property type="entry name" value="TolC-like"/>
</dbReference>
<evidence type="ECO:0000256" key="9">
    <source>
        <dbReference type="SAM" id="SignalP"/>
    </source>
</evidence>
<keyword evidence="6" id="KW-0472">Membrane</keyword>
<accession>A0A1H4AW98</accession>
<sequence>MKKILLIPVLLTLPALLRAQAPASQAADSLPAATPRTNYTDLARTSAETYINLHLPPLYVLLENARERSPQVNMFASTKEQEEREIKTLRRSWLKNIKLNAQYSYGSTDVNSQIYQDINLPIIQNVTGTSQAWWTVGAGISLPLDEIFNRRNRIKQQRKRLESIEYEMNSWYDEICLKIIEAYTSAVENLSLLESSARSMVAAKAQYTAAESDFVNGKIDAQTLSRQKSIESSAVREYEQTRSLLNKALLQLEVLSKTPIISQPTNPTR</sequence>
<dbReference type="STRING" id="1033731.SAMN05444145_103142"/>
<evidence type="ECO:0000256" key="8">
    <source>
        <dbReference type="SAM" id="Coils"/>
    </source>
</evidence>
<keyword evidence="11" id="KW-1185">Reference proteome</keyword>